<keyword evidence="2" id="KW-1185">Reference proteome</keyword>
<sequence>MGEDTKDAFFLKAYLLGEKEAIRITCWKFITIIDLKKCSQGFPLSGTTSTKRTVSERISWSQVPSDGHHC</sequence>
<gene>
    <name evidence="1" type="ORF">AV530_007757</name>
</gene>
<accession>A0A1V4JZC2</accession>
<evidence type="ECO:0000313" key="2">
    <source>
        <dbReference type="Proteomes" id="UP000190648"/>
    </source>
</evidence>
<comment type="caution">
    <text evidence="1">The sequence shown here is derived from an EMBL/GenBank/DDBJ whole genome shotgun (WGS) entry which is preliminary data.</text>
</comment>
<reference evidence="1 2" key="1">
    <citation type="submission" date="2016-02" db="EMBL/GenBank/DDBJ databases">
        <title>Band-tailed pigeon sequencing and assembly.</title>
        <authorList>
            <person name="Soares A.E."/>
            <person name="Novak B.J."/>
            <person name="Rice E.S."/>
            <person name="O'Connell B."/>
            <person name="Chang D."/>
            <person name="Weber S."/>
            <person name="Shapiro B."/>
        </authorList>
    </citation>
    <scope>NUCLEOTIDE SEQUENCE [LARGE SCALE GENOMIC DNA]</scope>
    <source>
        <strain evidence="1">BTP2013</strain>
        <tissue evidence="1">Blood</tissue>
    </source>
</reference>
<organism evidence="1 2">
    <name type="scientific">Patagioenas fasciata monilis</name>
    <dbReference type="NCBI Taxonomy" id="372326"/>
    <lineage>
        <taxon>Eukaryota</taxon>
        <taxon>Metazoa</taxon>
        <taxon>Chordata</taxon>
        <taxon>Craniata</taxon>
        <taxon>Vertebrata</taxon>
        <taxon>Euteleostomi</taxon>
        <taxon>Archelosauria</taxon>
        <taxon>Archosauria</taxon>
        <taxon>Dinosauria</taxon>
        <taxon>Saurischia</taxon>
        <taxon>Theropoda</taxon>
        <taxon>Coelurosauria</taxon>
        <taxon>Aves</taxon>
        <taxon>Neognathae</taxon>
        <taxon>Neoaves</taxon>
        <taxon>Columbimorphae</taxon>
        <taxon>Columbiformes</taxon>
        <taxon>Columbidae</taxon>
        <taxon>Patagioenas</taxon>
    </lineage>
</organism>
<dbReference type="Proteomes" id="UP000190648">
    <property type="component" value="Unassembled WGS sequence"/>
</dbReference>
<dbReference type="EMBL" id="LSYS01005497">
    <property type="protein sequence ID" value="OPJ77445.1"/>
    <property type="molecule type" value="Genomic_DNA"/>
</dbReference>
<protein>
    <submittedName>
        <fullName evidence="1">Uncharacterized protein</fullName>
    </submittedName>
</protein>
<evidence type="ECO:0000313" key="1">
    <source>
        <dbReference type="EMBL" id="OPJ77445.1"/>
    </source>
</evidence>
<dbReference type="AlphaFoldDB" id="A0A1V4JZC2"/>
<proteinExistence type="predicted"/>
<name>A0A1V4JZC2_PATFA</name>